<gene>
    <name evidence="7" type="ORF">ABE541_21430</name>
</gene>
<dbReference type="Proteomes" id="UP001409291">
    <property type="component" value="Unassembled WGS sequence"/>
</dbReference>
<name>A0ABV0BZX1_9SPHI</name>
<dbReference type="InterPro" id="IPR006685">
    <property type="entry name" value="MscS_channel_2nd"/>
</dbReference>
<sequence>MQLSTTDYLEEINKQSQSKFYDWSYHKLLQAGFNSEWAHTINSIVLLFLVILILLIIDFIARKVILSVVTRFIIKSKNSIDDYLIKNKTLKYISHFIPLFIAQQISPIIFLGFPNWLEAINKGIEILLVLNIMLIVHSALKTLRDILKTRKSFADKPLESYLQVSQIVLICIGGTITFSILTGISPLSFLVSLGAASAILMLVFKDTILGFVASISVSANDSIRVGDWIEMPKHNADGTVIEINLNNVKVQNFDKTITTIPTHTLLIDSFKNYRGMQTSGGRRIKRAINIKISTIRFMTEEEIKDLERIQILKPFIEQRRLEISEYNNRSQADQSMPVNGRKMTNIGLFRAYATAYIRQNPNINKDMISMVRQMDPTEHGVPLEIYVFSNDTRFEIYEGIRSDLFDHLFAVITYFKLEVFESPASDDLRNLSIKIDHTHLQ</sequence>
<keyword evidence="3 5" id="KW-1133">Transmembrane helix</keyword>
<dbReference type="SUPFAM" id="SSF50182">
    <property type="entry name" value="Sm-like ribonucleoproteins"/>
    <property type="match status" value="1"/>
</dbReference>
<dbReference type="InterPro" id="IPR023408">
    <property type="entry name" value="MscS_beta-dom_sf"/>
</dbReference>
<accession>A0ABV0BZX1</accession>
<evidence type="ECO:0000313" key="7">
    <source>
        <dbReference type="EMBL" id="MEN5379843.1"/>
    </source>
</evidence>
<evidence type="ECO:0000313" key="8">
    <source>
        <dbReference type="Proteomes" id="UP001409291"/>
    </source>
</evidence>
<feature type="transmembrane region" description="Helical" evidence="5">
    <location>
        <begin position="37"/>
        <end position="61"/>
    </location>
</feature>
<comment type="subcellular location">
    <subcellularLocation>
        <location evidence="1">Membrane</location>
    </subcellularLocation>
</comment>
<reference evidence="7 8" key="1">
    <citation type="submission" date="2024-04" db="EMBL/GenBank/DDBJ databases">
        <title>WGS of bacteria from Torrens River.</title>
        <authorList>
            <person name="Wyrsch E.R."/>
            <person name="Drigo B."/>
        </authorList>
    </citation>
    <scope>NUCLEOTIDE SEQUENCE [LARGE SCALE GENOMIC DNA]</scope>
    <source>
        <strain evidence="7 8">TWI391</strain>
    </source>
</reference>
<dbReference type="RefSeq" id="WP_168128378.1">
    <property type="nucleotide sequence ID" value="NZ_JBDJLH010000009.1"/>
</dbReference>
<dbReference type="InterPro" id="IPR030192">
    <property type="entry name" value="YbdG"/>
</dbReference>
<dbReference type="InterPro" id="IPR010920">
    <property type="entry name" value="LSM_dom_sf"/>
</dbReference>
<keyword evidence="8" id="KW-1185">Reference proteome</keyword>
<evidence type="ECO:0000256" key="4">
    <source>
        <dbReference type="ARBA" id="ARBA00023136"/>
    </source>
</evidence>
<feature type="domain" description="Mechanosensitive ion channel MscS" evidence="6">
    <location>
        <begin position="206"/>
        <end position="274"/>
    </location>
</feature>
<keyword evidence="4 5" id="KW-0472">Membrane</keyword>
<dbReference type="PANTHER" id="PTHR30414">
    <property type="entry name" value="MINICONDUCTANCE MECHANOSENSITIVE CHANNEL YBDG"/>
    <property type="match status" value="1"/>
</dbReference>
<organism evidence="7 8">
    <name type="scientific">Sphingobacterium kitahiroshimense</name>
    <dbReference type="NCBI Taxonomy" id="470446"/>
    <lineage>
        <taxon>Bacteria</taxon>
        <taxon>Pseudomonadati</taxon>
        <taxon>Bacteroidota</taxon>
        <taxon>Sphingobacteriia</taxon>
        <taxon>Sphingobacteriales</taxon>
        <taxon>Sphingobacteriaceae</taxon>
        <taxon>Sphingobacterium</taxon>
    </lineage>
</organism>
<dbReference type="Gene3D" id="2.30.30.60">
    <property type="match status" value="1"/>
</dbReference>
<feature type="transmembrane region" description="Helical" evidence="5">
    <location>
        <begin position="123"/>
        <end position="140"/>
    </location>
</feature>
<protein>
    <submittedName>
        <fullName evidence="7">Mechanosensitive ion channel domain-containing protein</fullName>
    </submittedName>
</protein>
<keyword evidence="2 5" id="KW-0812">Transmembrane</keyword>
<evidence type="ECO:0000259" key="6">
    <source>
        <dbReference type="Pfam" id="PF00924"/>
    </source>
</evidence>
<feature type="transmembrane region" description="Helical" evidence="5">
    <location>
        <begin position="187"/>
        <end position="204"/>
    </location>
</feature>
<comment type="caution">
    <text evidence="7">The sequence shown here is derived from an EMBL/GenBank/DDBJ whole genome shotgun (WGS) entry which is preliminary data.</text>
</comment>
<dbReference type="EMBL" id="JBDJNQ010000012">
    <property type="protein sequence ID" value="MEN5379843.1"/>
    <property type="molecule type" value="Genomic_DNA"/>
</dbReference>
<proteinExistence type="predicted"/>
<evidence type="ECO:0000256" key="2">
    <source>
        <dbReference type="ARBA" id="ARBA00022692"/>
    </source>
</evidence>
<feature type="transmembrane region" description="Helical" evidence="5">
    <location>
        <begin position="96"/>
        <end position="117"/>
    </location>
</feature>
<dbReference type="Pfam" id="PF00924">
    <property type="entry name" value="MS_channel_2nd"/>
    <property type="match status" value="1"/>
</dbReference>
<evidence type="ECO:0000256" key="5">
    <source>
        <dbReference type="SAM" id="Phobius"/>
    </source>
</evidence>
<dbReference type="PANTHER" id="PTHR30414:SF0">
    <property type="entry name" value="MINICONDUCTANCE MECHANOSENSITIVE CHANNEL YBDG"/>
    <property type="match status" value="1"/>
</dbReference>
<feature type="transmembrane region" description="Helical" evidence="5">
    <location>
        <begin position="161"/>
        <end position="181"/>
    </location>
</feature>
<evidence type="ECO:0000256" key="3">
    <source>
        <dbReference type="ARBA" id="ARBA00022989"/>
    </source>
</evidence>
<evidence type="ECO:0000256" key="1">
    <source>
        <dbReference type="ARBA" id="ARBA00004370"/>
    </source>
</evidence>